<keyword evidence="2" id="KW-0813">Transport</keyword>
<evidence type="ECO:0000256" key="1">
    <source>
        <dbReference type="ARBA" id="ARBA00004141"/>
    </source>
</evidence>
<dbReference type="InterPro" id="IPR017871">
    <property type="entry name" value="ABC_transporter-like_CS"/>
</dbReference>
<evidence type="ECO:0000256" key="9">
    <source>
        <dbReference type="ARBA" id="ARBA00023180"/>
    </source>
</evidence>
<feature type="transmembrane region" description="Helical" evidence="10">
    <location>
        <begin position="404"/>
        <end position="422"/>
    </location>
</feature>
<keyword evidence="13" id="KW-0378">Hydrolase</keyword>
<dbReference type="Pfam" id="PF00005">
    <property type="entry name" value="ABC_tran"/>
    <property type="match status" value="2"/>
</dbReference>
<organism evidence="13 14">
    <name type="scientific">Dendrothele bispora (strain CBS 962.96)</name>
    <dbReference type="NCBI Taxonomy" id="1314807"/>
    <lineage>
        <taxon>Eukaryota</taxon>
        <taxon>Fungi</taxon>
        <taxon>Dikarya</taxon>
        <taxon>Basidiomycota</taxon>
        <taxon>Agaricomycotina</taxon>
        <taxon>Agaricomycetes</taxon>
        <taxon>Agaricomycetidae</taxon>
        <taxon>Agaricales</taxon>
        <taxon>Agaricales incertae sedis</taxon>
        <taxon>Dendrothele</taxon>
    </lineage>
</organism>
<evidence type="ECO:0000256" key="10">
    <source>
        <dbReference type="SAM" id="Phobius"/>
    </source>
</evidence>
<feature type="domain" description="ABC transporter" evidence="11">
    <location>
        <begin position="612"/>
        <end position="835"/>
    </location>
</feature>
<dbReference type="PROSITE" id="PS50893">
    <property type="entry name" value="ABC_TRANSPORTER_2"/>
    <property type="match status" value="2"/>
</dbReference>
<dbReference type="SMART" id="SM00382">
    <property type="entry name" value="AAA"/>
    <property type="match status" value="2"/>
</dbReference>
<evidence type="ECO:0000256" key="2">
    <source>
        <dbReference type="ARBA" id="ARBA00022448"/>
    </source>
</evidence>
<keyword evidence="4" id="KW-0677">Repeat</keyword>
<dbReference type="Gene3D" id="1.20.1560.10">
    <property type="entry name" value="ABC transporter type 1, transmembrane domain"/>
    <property type="match status" value="2"/>
</dbReference>
<dbReference type="InterPro" id="IPR036640">
    <property type="entry name" value="ABC1_TM_sf"/>
</dbReference>
<dbReference type="GO" id="GO:0005524">
    <property type="term" value="F:ATP binding"/>
    <property type="evidence" value="ECO:0007669"/>
    <property type="project" value="UniProtKB-KW"/>
</dbReference>
<dbReference type="CDD" id="cd18580">
    <property type="entry name" value="ABC_6TM_ABCC_D2"/>
    <property type="match status" value="1"/>
</dbReference>
<name>A0A4S8KNG0_DENBC</name>
<feature type="transmembrane region" description="Helical" evidence="10">
    <location>
        <begin position="106"/>
        <end position="133"/>
    </location>
</feature>
<feature type="transmembrane region" description="Helical" evidence="10">
    <location>
        <begin position="921"/>
        <end position="944"/>
    </location>
</feature>
<dbReference type="PANTHER" id="PTHR24223">
    <property type="entry name" value="ATP-BINDING CASSETTE SUB-FAMILY C"/>
    <property type="match status" value="1"/>
</dbReference>
<dbReference type="InterPro" id="IPR011527">
    <property type="entry name" value="ABC1_TM_dom"/>
</dbReference>
<keyword evidence="5" id="KW-0547">Nucleotide-binding</keyword>
<dbReference type="GO" id="GO:0140359">
    <property type="term" value="F:ABC-type transporter activity"/>
    <property type="evidence" value="ECO:0007669"/>
    <property type="project" value="InterPro"/>
</dbReference>
<dbReference type="InterPro" id="IPR003439">
    <property type="entry name" value="ABC_transporter-like_ATP-bd"/>
</dbReference>
<dbReference type="GO" id="GO:0016887">
    <property type="term" value="F:ATP hydrolysis activity"/>
    <property type="evidence" value="ECO:0007669"/>
    <property type="project" value="InterPro"/>
</dbReference>
<dbReference type="PANTHER" id="PTHR24223:SF399">
    <property type="entry name" value="ABC TRANSPORTER ATNG"/>
    <property type="match status" value="1"/>
</dbReference>
<comment type="subcellular location">
    <subcellularLocation>
        <location evidence="1">Membrane</location>
        <topology evidence="1">Multi-pass membrane protein</topology>
    </subcellularLocation>
</comment>
<evidence type="ECO:0000256" key="3">
    <source>
        <dbReference type="ARBA" id="ARBA00022692"/>
    </source>
</evidence>
<dbReference type="PROSITE" id="PS00211">
    <property type="entry name" value="ABC_TRANSPORTER_1"/>
    <property type="match status" value="2"/>
</dbReference>
<dbReference type="GO" id="GO:0016020">
    <property type="term" value="C:membrane"/>
    <property type="evidence" value="ECO:0007669"/>
    <property type="project" value="UniProtKB-SubCell"/>
</dbReference>
<reference evidence="13 14" key="1">
    <citation type="journal article" date="2019" name="Nat. Ecol. Evol.">
        <title>Megaphylogeny resolves global patterns of mushroom evolution.</title>
        <authorList>
            <person name="Varga T."/>
            <person name="Krizsan K."/>
            <person name="Foldi C."/>
            <person name="Dima B."/>
            <person name="Sanchez-Garcia M."/>
            <person name="Sanchez-Ramirez S."/>
            <person name="Szollosi G.J."/>
            <person name="Szarkandi J.G."/>
            <person name="Papp V."/>
            <person name="Albert L."/>
            <person name="Andreopoulos W."/>
            <person name="Angelini C."/>
            <person name="Antonin V."/>
            <person name="Barry K.W."/>
            <person name="Bougher N.L."/>
            <person name="Buchanan P."/>
            <person name="Buyck B."/>
            <person name="Bense V."/>
            <person name="Catcheside P."/>
            <person name="Chovatia M."/>
            <person name="Cooper J."/>
            <person name="Damon W."/>
            <person name="Desjardin D."/>
            <person name="Finy P."/>
            <person name="Geml J."/>
            <person name="Haridas S."/>
            <person name="Hughes K."/>
            <person name="Justo A."/>
            <person name="Karasinski D."/>
            <person name="Kautmanova I."/>
            <person name="Kiss B."/>
            <person name="Kocsube S."/>
            <person name="Kotiranta H."/>
            <person name="LaButti K.M."/>
            <person name="Lechner B.E."/>
            <person name="Liimatainen K."/>
            <person name="Lipzen A."/>
            <person name="Lukacs Z."/>
            <person name="Mihaltcheva S."/>
            <person name="Morgado L.N."/>
            <person name="Niskanen T."/>
            <person name="Noordeloos M.E."/>
            <person name="Ohm R.A."/>
            <person name="Ortiz-Santana B."/>
            <person name="Ovrebo C."/>
            <person name="Racz N."/>
            <person name="Riley R."/>
            <person name="Savchenko A."/>
            <person name="Shiryaev A."/>
            <person name="Soop K."/>
            <person name="Spirin V."/>
            <person name="Szebenyi C."/>
            <person name="Tomsovsky M."/>
            <person name="Tulloss R.E."/>
            <person name="Uehling J."/>
            <person name="Grigoriev I.V."/>
            <person name="Vagvolgyi C."/>
            <person name="Papp T."/>
            <person name="Martin F.M."/>
            <person name="Miettinen O."/>
            <person name="Hibbett D.S."/>
            <person name="Nagy L.G."/>
        </authorList>
    </citation>
    <scope>NUCLEOTIDE SEQUENCE [LARGE SCALE GENOMIC DNA]</scope>
    <source>
        <strain evidence="13 14">CBS 962.96</strain>
    </source>
</reference>
<feature type="transmembrane region" description="Helical" evidence="10">
    <location>
        <begin position="1104"/>
        <end position="1129"/>
    </location>
</feature>
<evidence type="ECO:0000256" key="6">
    <source>
        <dbReference type="ARBA" id="ARBA00022840"/>
    </source>
</evidence>
<dbReference type="InterPro" id="IPR044746">
    <property type="entry name" value="ABCC_6TM_D1"/>
</dbReference>
<dbReference type="FunFam" id="1.20.1560.10:FF:000013">
    <property type="entry name" value="ABC transporter C family member 2"/>
    <property type="match status" value="1"/>
</dbReference>
<dbReference type="EMBL" id="ML180519">
    <property type="protein sequence ID" value="THU77194.1"/>
    <property type="molecule type" value="Genomic_DNA"/>
</dbReference>
<dbReference type="CDD" id="cd03250">
    <property type="entry name" value="ABCC_MRP_domain1"/>
    <property type="match status" value="1"/>
</dbReference>
<feature type="transmembrane region" description="Helical" evidence="10">
    <location>
        <begin position="247"/>
        <end position="271"/>
    </location>
</feature>
<feature type="transmembrane region" description="Helical" evidence="10">
    <location>
        <begin position="880"/>
        <end position="901"/>
    </location>
</feature>
<dbReference type="SUPFAM" id="SSF52540">
    <property type="entry name" value="P-loop containing nucleoside triphosphate hydrolases"/>
    <property type="match status" value="2"/>
</dbReference>
<keyword evidence="14" id="KW-1185">Reference proteome</keyword>
<dbReference type="Proteomes" id="UP000297245">
    <property type="component" value="Unassembled WGS sequence"/>
</dbReference>
<dbReference type="CDD" id="cd18579">
    <property type="entry name" value="ABC_6TM_ABCC_D1"/>
    <property type="match status" value="1"/>
</dbReference>
<feature type="domain" description="ABC transmembrane type-1" evidence="12">
    <location>
        <begin position="881"/>
        <end position="1165"/>
    </location>
</feature>
<keyword evidence="9" id="KW-0325">Glycoprotein</keyword>
<evidence type="ECO:0000259" key="11">
    <source>
        <dbReference type="PROSITE" id="PS50893"/>
    </source>
</evidence>
<feature type="transmembrane region" description="Helical" evidence="10">
    <location>
        <begin position="488"/>
        <end position="513"/>
    </location>
</feature>
<evidence type="ECO:0000256" key="8">
    <source>
        <dbReference type="ARBA" id="ARBA00023136"/>
    </source>
</evidence>
<dbReference type="InterPro" id="IPR050173">
    <property type="entry name" value="ABC_transporter_C-like"/>
</dbReference>
<dbReference type="SUPFAM" id="SSF90123">
    <property type="entry name" value="ABC transporter transmembrane region"/>
    <property type="match status" value="2"/>
</dbReference>
<feature type="transmembrane region" description="Helical" evidence="10">
    <location>
        <begin position="380"/>
        <end position="398"/>
    </location>
</feature>
<accession>A0A4S8KNG0</accession>
<dbReference type="Gene3D" id="3.40.50.300">
    <property type="entry name" value="P-loop containing nucleotide triphosphate hydrolases"/>
    <property type="match status" value="2"/>
</dbReference>
<feature type="transmembrane region" description="Helical" evidence="10">
    <location>
        <begin position="301"/>
        <end position="325"/>
    </location>
</feature>
<dbReference type="FunFam" id="3.40.50.300:FF:000838">
    <property type="entry name" value="ABC multidrug transporter (Eurofung)"/>
    <property type="match status" value="1"/>
</dbReference>
<evidence type="ECO:0000259" key="12">
    <source>
        <dbReference type="PROSITE" id="PS50929"/>
    </source>
</evidence>
<feature type="transmembrane region" description="Helical" evidence="10">
    <location>
        <begin position="525"/>
        <end position="542"/>
    </location>
</feature>
<evidence type="ECO:0000256" key="4">
    <source>
        <dbReference type="ARBA" id="ARBA00022737"/>
    </source>
</evidence>
<keyword evidence="8 10" id="KW-0472">Membrane</keyword>
<feature type="transmembrane region" description="Helical" evidence="10">
    <location>
        <begin position="59"/>
        <end position="79"/>
    </location>
</feature>
<dbReference type="OrthoDB" id="6500128at2759"/>
<dbReference type="PROSITE" id="PS50929">
    <property type="entry name" value="ABC_TM1F"/>
    <property type="match status" value="2"/>
</dbReference>
<sequence>MSDFCLQDAEFGPQSRCRSFDFTLVFENAILSMLPDTITLFISLFYLVTSSTWRTTDRVFLRVISCLLPLMSVVTLVAWSSSSPDVPATAKSYVTAALSLTILPSIIHALMLNLASLDSVTFFISFYLSVTVLLDTSRVRTFVTMGSGTTSEFFVAAFITLFSARVLTLIVLNIPAYTKSTAKATESSGFFSSIFLLWLYPLLWKGRKGNLEANDLSDFDQKSFDLYSRFELSWKSEKSKHPAKPQLFRALFQAFVPVFLSPIIPAVLMSLTQAAQPAMVNAAIRFIESYSSGLEPEPAEWGWALAGMFGFIFLTLTGASTLYWYSIARTSAYIRGSMSEAIYRKTLVLDVTCLTNVPGGNPMNLISSDIDRITTVIDPLHQMWSALITIALGLYLIYSELGNAFVATIIITIAIMLFTPYLSRDIRPLQTKLSGLADKRIRLISGILRQIRAIKLSAYETELIKKVSEVRKAELLARKKFWHKFYRVVCMTSVTMNALSLVTLSTYSIIAYLSHGESLTTAKLFTAYTAIGIITNPLYTIGQNYPRVSAAYACVKRIEKYLLSPETGSVQDASACSSDDDNSLLKGDDVITQAVVVDSSEKTGHITTSGCVEMDRASVGWNEKVVLKELTTRIQSNKLTMIIGRVASGKTTFLQSLLEETKVFCGTISYPWPRGSIAYCAQIPWLQTSVSIRNNILFASPFDEEWYAQVLRVCALDTDLANMRDGDATVASGLSGGQRARIALARAVYARKSVVVLDDVFAALDGPTAISIFEGLFAPGKGVLLGRTVILATNKVAHLRYADWIIAMDNASIAKQGTYYDLQGLSAVIESEQESEPAKAASGSGKKTTAIKAEDLPSSSGSIARRAYMHYARAAGWRHMAVYALLLLLTVGIQTITPIYLQIWSTFNDQHASDVKSLSVYLPGYAGVEVAYTIALCYLFYYMIIVVSQRASYNLHEWQFSAVIQAPMQFFDSTQVGQVINRFSQDISYIDGGLPLALYDFLYQFVRAFGGMIIMIVSLPYMALVIFVVMIVFYLVQGFYLATSKRVRRLDLASKSPLYTLYQETMELNGLMTIRAASAEEHFLAQSEVLLASSQKPFYFTRLVAAWLSSTIGLMTAVVNTSVVILAVATRRSASAGLFAAAMSQAISLQDMLNLMLTCWTRLEMTAVSLERNLEHCNLEPEDDAEDANLQEPGEAWPTRGEIEAIDVIAKYRVTPILKGISFHVEAGKSLGICGRSGSGKSTVLLALLRALKLEGTIKIDGQDIMNISRKRLRKAITNVGQEPFVLDGTLRENLDITGARSDEEIWAAVESAQLKPAVSALEGTLDHQMQSISPSLSQGQIQLLAIARALLADKKIILLDEATANLDEETDSLVQEAIRSAFKDRTRITIAHRIQTIQDYDQVLVLKQGVVDECGDPMKLMEKEGSVFRDLALASAA</sequence>
<protein>
    <submittedName>
        <fullName evidence="13">P-loop containing nucleoside triphosphate hydrolase protein</fullName>
    </submittedName>
</protein>
<dbReference type="InterPro" id="IPR027417">
    <property type="entry name" value="P-loop_NTPase"/>
</dbReference>
<feature type="domain" description="ABC transporter" evidence="11">
    <location>
        <begin position="1203"/>
        <end position="1434"/>
    </location>
</feature>
<evidence type="ECO:0000256" key="5">
    <source>
        <dbReference type="ARBA" id="ARBA00022741"/>
    </source>
</evidence>
<feature type="transmembrane region" description="Helical" evidence="10">
    <location>
        <begin position="29"/>
        <end position="47"/>
    </location>
</feature>
<dbReference type="InterPro" id="IPR003593">
    <property type="entry name" value="AAA+_ATPase"/>
</dbReference>
<dbReference type="InterPro" id="IPR044726">
    <property type="entry name" value="ABCC_6TM_D2"/>
</dbReference>
<keyword evidence="6" id="KW-0067">ATP-binding</keyword>
<gene>
    <name evidence="13" type="ORF">K435DRAFT_832476</name>
</gene>
<dbReference type="Pfam" id="PF00664">
    <property type="entry name" value="ABC_membrane"/>
    <property type="match status" value="2"/>
</dbReference>
<evidence type="ECO:0000313" key="14">
    <source>
        <dbReference type="Proteomes" id="UP000297245"/>
    </source>
</evidence>
<feature type="transmembrane region" description="Helical" evidence="10">
    <location>
        <begin position="153"/>
        <end position="175"/>
    </location>
</feature>
<feature type="transmembrane region" description="Helical" evidence="10">
    <location>
        <begin position="1012"/>
        <end position="1036"/>
    </location>
</feature>
<keyword evidence="3 10" id="KW-0812">Transmembrane</keyword>
<proteinExistence type="predicted"/>
<evidence type="ECO:0000256" key="7">
    <source>
        <dbReference type="ARBA" id="ARBA00022989"/>
    </source>
</evidence>
<feature type="domain" description="ABC transmembrane type-1" evidence="12">
    <location>
        <begin position="247"/>
        <end position="550"/>
    </location>
</feature>
<evidence type="ECO:0000313" key="13">
    <source>
        <dbReference type="EMBL" id="THU77194.1"/>
    </source>
</evidence>
<keyword evidence="7 10" id="KW-1133">Transmembrane helix</keyword>